<dbReference type="EMBL" id="KK915007">
    <property type="protein sequence ID" value="KDP24975.1"/>
    <property type="molecule type" value="Genomic_DNA"/>
</dbReference>
<dbReference type="AlphaFoldDB" id="A0A067JY84"/>
<feature type="region of interest" description="Disordered" evidence="1">
    <location>
        <begin position="28"/>
        <end position="54"/>
    </location>
</feature>
<feature type="compositionally biased region" description="Low complexity" evidence="1">
    <location>
        <begin position="43"/>
        <end position="54"/>
    </location>
</feature>
<name>A0A067JY84_JATCU</name>
<proteinExistence type="predicted"/>
<gene>
    <name evidence="2" type="ORF">JCGZ_24274</name>
</gene>
<evidence type="ECO:0000256" key="1">
    <source>
        <dbReference type="SAM" id="MobiDB-lite"/>
    </source>
</evidence>
<evidence type="ECO:0000313" key="2">
    <source>
        <dbReference type="EMBL" id="KDP24975.1"/>
    </source>
</evidence>
<keyword evidence="3" id="KW-1185">Reference proteome</keyword>
<dbReference type="OrthoDB" id="1750196at2759"/>
<dbReference type="Proteomes" id="UP000027138">
    <property type="component" value="Unassembled WGS sequence"/>
</dbReference>
<sequence>MLTQPLTDFALARLNIEELYKEEKKKNRGFGNYRNSYGDRHAGSSNQNQSGNSNAVVGAVNERARREFTDLDKRGLGYSENRKKEKYEVRSPIRSSNVNQIFFVPQAEGEFQSRGKTYPGLEMFMTDYEEKLVKSPEPSWEQLVDRTEFMVCMTEASTESERLKKISKFEDFLGIGDEASKLMQEQKAKARILQSILAVEDAKEAERKALKEKPVEEKREATPAEEKGVADADEVIQAIKDTCWLLEAGRTWFCALSWAKATTIISVMVVIWAGENPVSFTMLLAISTKSKSETKSDELERTTGLTGAGSEIGETLTKR</sequence>
<feature type="region of interest" description="Disordered" evidence="1">
    <location>
        <begin position="293"/>
        <end position="319"/>
    </location>
</feature>
<organism evidence="2 3">
    <name type="scientific">Jatropha curcas</name>
    <name type="common">Barbados nut</name>
    <dbReference type="NCBI Taxonomy" id="180498"/>
    <lineage>
        <taxon>Eukaryota</taxon>
        <taxon>Viridiplantae</taxon>
        <taxon>Streptophyta</taxon>
        <taxon>Embryophyta</taxon>
        <taxon>Tracheophyta</taxon>
        <taxon>Spermatophyta</taxon>
        <taxon>Magnoliopsida</taxon>
        <taxon>eudicotyledons</taxon>
        <taxon>Gunneridae</taxon>
        <taxon>Pentapetalae</taxon>
        <taxon>rosids</taxon>
        <taxon>fabids</taxon>
        <taxon>Malpighiales</taxon>
        <taxon>Euphorbiaceae</taxon>
        <taxon>Crotonoideae</taxon>
        <taxon>Jatropheae</taxon>
        <taxon>Jatropha</taxon>
    </lineage>
</organism>
<evidence type="ECO:0000313" key="3">
    <source>
        <dbReference type="Proteomes" id="UP000027138"/>
    </source>
</evidence>
<accession>A0A067JY84</accession>
<protein>
    <submittedName>
        <fullName evidence="2">Uncharacterized protein</fullName>
    </submittedName>
</protein>
<reference evidence="2 3" key="1">
    <citation type="journal article" date="2014" name="PLoS ONE">
        <title>Global Analysis of Gene Expression Profiles in Physic Nut (Jatropha curcas L.) Seedlings Exposed to Salt Stress.</title>
        <authorList>
            <person name="Zhang L."/>
            <person name="Zhang C."/>
            <person name="Wu P."/>
            <person name="Chen Y."/>
            <person name="Li M."/>
            <person name="Jiang H."/>
            <person name="Wu G."/>
        </authorList>
    </citation>
    <scope>NUCLEOTIDE SEQUENCE [LARGE SCALE GENOMIC DNA]</scope>
    <source>
        <strain evidence="3">cv. GZQX0401</strain>
        <tissue evidence="2">Young leaves</tissue>
    </source>
</reference>